<reference evidence="2 3" key="1">
    <citation type="submission" date="2019-07" db="EMBL/GenBank/DDBJ databases">
        <title>Draft genome for Aliikangiella sp. M105.</title>
        <authorList>
            <person name="Wang G."/>
        </authorList>
    </citation>
    <scope>NUCLEOTIDE SEQUENCE [LARGE SCALE GENOMIC DNA]</scope>
    <source>
        <strain evidence="2 3">M105</strain>
    </source>
</reference>
<dbReference type="AlphaFoldDB" id="A0A545UF87"/>
<dbReference type="SUPFAM" id="SSF48619">
    <property type="entry name" value="Phospholipase A2, PLA2"/>
    <property type="match status" value="1"/>
</dbReference>
<accession>A0A545UF87</accession>
<name>A0A545UF87_9GAMM</name>
<keyword evidence="1" id="KW-0732">Signal</keyword>
<feature type="signal peptide" evidence="1">
    <location>
        <begin position="1"/>
        <end position="21"/>
    </location>
</feature>
<evidence type="ECO:0000313" key="3">
    <source>
        <dbReference type="Proteomes" id="UP000315439"/>
    </source>
</evidence>
<dbReference type="GO" id="GO:0004623">
    <property type="term" value="F:phospholipase A2 activity"/>
    <property type="evidence" value="ECO:0007669"/>
    <property type="project" value="InterPro"/>
</dbReference>
<proteinExistence type="predicted"/>
<sequence>MMKRLLLPFMILSLFSLVALANSKDELKPFTSDGCSSFPDGTLKQKQLWLSCCVAHDKAYWMGGTYEERLQADKALKVCVEQVGEKTIAKLMLAGVRVGGSPYWPTDFRWGYGWDYTRGYQKLTQKELEKAKKLLADYDSSEREKSK</sequence>
<evidence type="ECO:0008006" key="4">
    <source>
        <dbReference type="Google" id="ProtNLM"/>
    </source>
</evidence>
<feature type="chain" id="PRO_5021711559" description="FAD-binding oxidoreductase" evidence="1">
    <location>
        <begin position="22"/>
        <end position="147"/>
    </location>
</feature>
<dbReference type="EMBL" id="VIKS01000004">
    <property type="protein sequence ID" value="TQV88141.1"/>
    <property type="molecule type" value="Genomic_DNA"/>
</dbReference>
<organism evidence="2 3">
    <name type="scientific">Aliikangiella coralliicola</name>
    <dbReference type="NCBI Taxonomy" id="2592383"/>
    <lineage>
        <taxon>Bacteria</taxon>
        <taxon>Pseudomonadati</taxon>
        <taxon>Pseudomonadota</taxon>
        <taxon>Gammaproteobacteria</taxon>
        <taxon>Oceanospirillales</taxon>
        <taxon>Pleioneaceae</taxon>
        <taxon>Aliikangiella</taxon>
    </lineage>
</organism>
<keyword evidence="3" id="KW-1185">Reference proteome</keyword>
<dbReference type="GO" id="GO:0006644">
    <property type="term" value="P:phospholipid metabolic process"/>
    <property type="evidence" value="ECO:0007669"/>
    <property type="project" value="InterPro"/>
</dbReference>
<comment type="caution">
    <text evidence="2">The sequence shown here is derived from an EMBL/GenBank/DDBJ whole genome shotgun (WGS) entry which is preliminary data.</text>
</comment>
<dbReference type="InterPro" id="IPR036444">
    <property type="entry name" value="PLipase_A2_dom_sf"/>
</dbReference>
<dbReference type="GO" id="GO:0050482">
    <property type="term" value="P:arachidonate secretion"/>
    <property type="evidence" value="ECO:0007669"/>
    <property type="project" value="InterPro"/>
</dbReference>
<evidence type="ECO:0000256" key="1">
    <source>
        <dbReference type="SAM" id="SignalP"/>
    </source>
</evidence>
<dbReference type="OrthoDB" id="7855474at2"/>
<protein>
    <recommendedName>
        <fullName evidence="4">FAD-binding oxidoreductase</fullName>
    </recommendedName>
</protein>
<gene>
    <name evidence="2" type="ORF">FLL46_06330</name>
</gene>
<dbReference type="Proteomes" id="UP000315439">
    <property type="component" value="Unassembled WGS sequence"/>
</dbReference>
<evidence type="ECO:0000313" key="2">
    <source>
        <dbReference type="EMBL" id="TQV88141.1"/>
    </source>
</evidence>